<dbReference type="GO" id="GO:0000978">
    <property type="term" value="F:RNA polymerase II cis-regulatory region sequence-specific DNA binding"/>
    <property type="evidence" value="ECO:0007669"/>
    <property type="project" value="TreeGrafter"/>
</dbReference>
<comment type="caution">
    <text evidence="8">The sequence shown here is derived from an EMBL/GenBank/DDBJ whole genome shotgun (WGS) entry which is preliminary data.</text>
</comment>
<evidence type="ECO:0000256" key="3">
    <source>
        <dbReference type="ARBA" id="ARBA00022771"/>
    </source>
</evidence>
<dbReference type="AlphaFoldDB" id="A0A553Q5W3"/>
<keyword evidence="9" id="KW-1185">Reference proteome</keyword>
<dbReference type="InterPro" id="IPR013087">
    <property type="entry name" value="Znf_C2H2_type"/>
</dbReference>
<accession>A0A553Q5W3</accession>
<sequence length="604" mass="63051">MTAKLMLAFGDSWEFNIRTGSEYNAEKSLKATRLSSPEGPVKAGAMADRSSGTEQDGQPSPLALLAATCTGLGSSAPGAENGSNPSNNNPSAGENADLSVQLTGSERWEAVKDDSGVLHLPGSSIVTSNGQYVLPLQSLQGLQNQPILLTSGTDGSTGAMPNIQYQVIPQVHTADGQLAYSAVDGASMVQDASGQIQILPDGTQTISITGTTSTDVLSNTQNLVTQSGQVHQVPQVSLAGSAFGSQSQVVTNVPLGLPGNITFVPINSVDLDSLGLSGAHQIATGITADGQLIMANDGTENSEKTGEQTLNSNTGDLFVPTTSSSSQQQTASTIDCTGVLSQASAGEQGDNSGYLSQGTVQVSGGQQVIQLQQLPLQSGEGQVSTQAQQGVQNIQLINPGTFLIQAQTVSPSGQIHWQTFQVQGVQNLQNLQLQAAPAAQQITLAPVQALSLGQGSNPASLSTGQMPNLQSVTVNTAGHAGVQFQQSEDTDSTGDVQIKEEPDSEEWPLDSSSTLNANDLSHLRVRLVEEEMEGLSQDGKRLRRVACTCPNCKDGGGRGSNTGKKKQHVCHIAGCGKVYGKTSHLRAHLRWHSGERPFVCTWMF</sequence>
<dbReference type="SUPFAM" id="SSF57667">
    <property type="entry name" value="beta-beta-alpha zinc fingers"/>
    <property type="match status" value="1"/>
</dbReference>
<dbReference type="InterPro" id="IPR036236">
    <property type="entry name" value="Znf_C2H2_sf"/>
</dbReference>
<evidence type="ECO:0000256" key="4">
    <source>
        <dbReference type="ARBA" id="ARBA00022833"/>
    </source>
</evidence>
<evidence type="ECO:0000256" key="1">
    <source>
        <dbReference type="ARBA" id="ARBA00022723"/>
    </source>
</evidence>
<evidence type="ECO:0000313" key="9">
    <source>
        <dbReference type="Proteomes" id="UP000316079"/>
    </source>
</evidence>
<keyword evidence="4" id="KW-0862">Zinc</keyword>
<dbReference type="Gene3D" id="3.30.160.60">
    <property type="entry name" value="Classic Zinc Finger"/>
    <property type="match status" value="1"/>
</dbReference>
<dbReference type="GO" id="GO:0008270">
    <property type="term" value="F:zinc ion binding"/>
    <property type="evidence" value="ECO:0007669"/>
    <property type="project" value="UniProtKB-KW"/>
</dbReference>
<dbReference type="STRING" id="623744.A0A553Q5W3"/>
<dbReference type="Proteomes" id="UP000316079">
    <property type="component" value="Unassembled WGS sequence"/>
</dbReference>
<dbReference type="PANTHER" id="PTHR23235:SF3">
    <property type="entry name" value="TRANSCRIPTION FACTOR SP3"/>
    <property type="match status" value="1"/>
</dbReference>
<reference evidence="8 9" key="1">
    <citation type="journal article" date="2019" name="Sci. Data">
        <title>Hybrid genome assembly and annotation of Danionella translucida.</title>
        <authorList>
            <person name="Kadobianskyi M."/>
            <person name="Schulze L."/>
            <person name="Schuelke M."/>
            <person name="Judkewitz B."/>
        </authorList>
    </citation>
    <scope>NUCLEOTIDE SEQUENCE [LARGE SCALE GENOMIC DNA]</scope>
    <source>
        <strain evidence="8 9">Bolton</strain>
    </source>
</reference>
<feature type="region of interest" description="Disordered" evidence="6">
    <location>
        <begin position="26"/>
        <end position="96"/>
    </location>
</feature>
<dbReference type="OrthoDB" id="6365676at2759"/>
<organism evidence="8 9">
    <name type="scientific">Danionella cerebrum</name>
    <dbReference type="NCBI Taxonomy" id="2873325"/>
    <lineage>
        <taxon>Eukaryota</taxon>
        <taxon>Metazoa</taxon>
        <taxon>Chordata</taxon>
        <taxon>Craniata</taxon>
        <taxon>Vertebrata</taxon>
        <taxon>Euteleostomi</taxon>
        <taxon>Actinopterygii</taxon>
        <taxon>Neopterygii</taxon>
        <taxon>Teleostei</taxon>
        <taxon>Ostariophysi</taxon>
        <taxon>Cypriniformes</taxon>
        <taxon>Danionidae</taxon>
        <taxon>Danioninae</taxon>
        <taxon>Danionella</taxon>
    </lineage>
</organism>
<protein>
    <recommendedName>
        <fullName evidence="7">C2H2-type domain-containing protein</fullName>
    </recommendedName>
</protein>
<evidence type="ECO:0000256" key="6">
    <source>
        <dbReference type="SAM" id="MobiDB-lite"/>
    </source>
</evidence>
<evidence type="ECO:0000256" key="5">
    <source>
        <dbReference type="PROSITE-ProRule" id="PRU00042"/>
    </source>
</evidence>
<evidence type="ECO:0000313" key="8">
    <source>
        <dbReference type="EMBL" id="TRY85330.1"/>
    </source>
</evidence>
<dbReference type="GO" id="GO:0000981">
    <property type="term" value="F:DNA-binding transcription factor activity, RNA polymerase II-specific"/>
    <property type="evidence" value="ECO:0007669"/>
    <property type="project" value="TreeGrafter"/>
</dbReference>
<dbReference type="PANTHER" id="PTHR23235">
    <property type="entry name" value="KRUEPPEL-LIKE TRANSCRIPTION FACTOR"/>
    <property type="match status" value="1"/>
</dbReference>
<keyword evidence="2" id="KW-0677">Repeat</keyword>
<name>A0A553Q5W3_9TELE</name>
<dbReference type="PROSITE" id="PS50157">
    <property type="entry name" value="ZINC_FINGER_C2H2_2"/>
    <property type="match status" value="1"/>
</dbReference>
<dbReference type="EMBL" id="SRMA01026295">
    <property type="protein sequence ID" value="TRY85330.1"/>
    <property type="molecule type" value="Genomic_DNA"/>
</dbReference>
<dbReference type="PROSITE" id="PS00028">
    <property type="entry name" value="ZINC_FINGER_C2H2_1"/>
    <property type="match status" value="1"/>
</dbReference>
<feature type="compositionally biased region" description="Low complexity" evidence="6">
    <location>
        <begin position="77"/>
        <end position="96"/>
    </location>
</feature>
<dbReference type="FunFam" id="3.30.160.60:FF:000061">
    <property type="entry name" value="Transcription factor Sp3"/>
    <property type="match status" value="1"/>
</dbReference>
<feature type="region of interest" description="Disordered" evidence="6">
    <location>
        <begin position="483"/>
        <end position="515"/>
    </location>
</feature>
<feature type="domain" description="C2H2-type" evidence="7">
    <location>
        <begin position="568"/>
        <end position="597"/>
    </location>
</feature>
<evidence type="ECO:0000259" key="7">
    <source>
        <dbReference type="PROSITE" id="PS50157"/>
    </source>
</evidence>
<keyword evidence="1" id="KW-0479">Metal-binding</keyword>
<gene>
    <name evidence="8" type="ORF">DNTS_031285</name>
</gene>
<keyword evidence="3 5" id="KW-0863">Zinc-finger</keyword>
<evidence type="ECO:0000256" key="2">
    <source>
        <dbReference type="ARBA" id="ARBA00022737"/>
    </source>
</evidence>
<proteinExistence type="predicted"/>